<dbReference type="Gene3D" id="3.40.350.10">
    <property type="entry name" value="Creatinase/prolidase N-terminal domain"/>
    <property type="match status" value="1"/>
</dbReference>
<dbReference type="InterPro" id="IPR050659">
    <property type="entry name" value="Peptidase_M24B"/>
</dbReference>
<dbReference type="InterPro" id="IPR000994">
    <property type="entry name" value="Pept_M24"/>
</dbReference>
<evidence type="ECO:0000256" key="1">
    <source>
        <dbReference type="ARBA" id="ARBA00022723"/>
    </source>
</evidence>
<dbReference type="STRING" id="1291764.GCA_001311235_00525"/>
<evidence type="ECO:0000259" key="4">
    <source>
        <dbReference type="Pfam" id="PF00557"/>
    </source>
</evidence>
<dbReference type="SUPFAM" id="SSF53092">
    <property type="entry name" value="Creatinase/prolidase N-terminal domain"/>
    <property type="match status" value="1"/>
</dbReference>
<name>A0A2A5RPD2_9LACT</name>
<dbReference type="PANTHER" id="PTHR46112">
    <property type="entry name" value="AMINOPEPTIDASE"/>
    <property type="match status" value="1"/>
</dbReference>
<keyword evidence="1 3" id="KW-0479">Metal-binding</keyword>
<evidence type="ECO:0000256" key="3">
    <source>
        <dbReference type="RuleBase" id="RU000590"/>
    </source>
</evidence>
<keyword evidence="6" id="KW-0645">Protease</keyword>
<feature type="domain" description="Creatinase N-terminal" evidence="5">
    <location>
        <begin position="16"/>
        <end position="138"/>
    </location>
</feature>
<dbReference type="InterPro" id="IPR036005">
    <property type="entry name" value="Creatinase/aminopeptidase-like"/>
</dbReference>
<protein>
    <submittedName>
        <fullName evidence="6">Aminopeptidase P</fullName>
    </submittedName>
</protein>
<evidence type="ECO:0000313" key="6">
    <source>
        <dbReference type="EMBL" id="PCS01303.1"/>
    </source>
</evidence>
<dbReference type="AlphaFoldDB" id="A0A2A5RPD2"/>
<dbReference type="CDD" id="cd01092">
    <property type="entry name" value="APP-like"/>
    <property type="match status" value="1"/>
</dbReference>
<comment type="caution">
    <text evidence="6">The sequence shown here is derived from an EMBL/GenBank/DDBJ whole genome shotgun (WGS) entry which is preliminary data.</text>
</comment>
<dbReference type="PROSITE" id="PS00491">
    <property type="entry name" value="PROLINE_PEPTIDASE"/>
    <property type="match status" value="1"/>
</dbReference>
<proteinExistence type="inferred from homology"/>
<dbReference type="SUPFAM" id="SSF55920">
    <property type="entry name" value="Creatinase/aminopeptidase"/>
    <property type="match status" value="1"/>
</dbReference>
<dbReference type="Pfam" id="PF00557">
    <property type="entry name" value="Peptidase_M24"/>
    <property type="match status" value="1"/>
</dbReference>
<keyword evidence="7" id="KW-1185">Reference proteome</keyword>
<keyword evidence="2" id="KW-0378">Hydrolase</keyword>
<dbReference type="Pfam" id="PF01321">
    <property type="entry name" value="Creatinase_N"/>
    <property type="match status" value="1"/>
</dbReference>
<keyword evidence="6" id="KW-0031">Aminopeptidase</keyword>
<dbReference type="InterPro" id="IPR000587">
    <property type="entry name" value="Creatinase_N"/>
</dbReference>
<dbReference type="InterPro" id="IPR001131">
    <property type="entry name" value="Peptidase_M24B_aminopep-P_CS"/>
</dbReference>
<dbReference type="GO" id="GO:0046872">
    <property type="term" value="F:metal ion binding"/>
    <property type="evidence" value="ECO:0007669"/>
    <property type="project" value="UniProtKB-KW"/>
</dbReference>
<dbReference type="EMBL" id="JXJU01000001">
    <property type="protein sequence ID" value="PCS01303.1"/>
    <property type="molecule type" value="Genomic_DNA"/>
</dbReference>
<dbReference type="Gene3D" id="3.90.230.10">
    <property type="entry name" value="Creatinase/methionine aminopeptidase superfamily"/>
    <property type="match status" value="1"/>
</dbReference>
<gene>
    <name evidence="6" type="ORF">RT41_GL000067</name>
</gene>
<dbReference type="Proteomes" id="UP000218181">
    <property type="component" value="Unassembled WGS sequence"/>
</dbReference>
<accession>A0A2A5RPD2</accession>
<evidence type="ECO:0000259" key="5">
    <source>
        <dbReference type="Pfam" id="PF01321"/>
    </source>
</evidence>
<sequence length="366" mass="41564">MFFAIIRINNKEKKMRIENVKSKMKIENLDGMLITDMKNIYYLTGFSGTAGTVFLTKTRNIFMTDSRYSEMAKSIISDFEIIETRDAISKLPELIKAEDLKTVGFEENVEYSFFNRLQGFLNEVELYATNNFLLELRQYKDENEIRKIRKAATIADEAFQAVLKFIEPGREEIEVANYLDFKMRELGASGVSFETIVASGKRSSLPHGVASHKVIEFGDPVTIDFGCFYNHYASDMTRTIFVGKADSKMSEIYQTVKEANHSLIEQAQKGLSFAQFDKIPRDVIEKAGYGQFFTHGIGHGLGLEVHEIPYFNQKMTNQFLEVGMVVTDEPGIYIPDFGGVRIEDDLLITETGCEVLTNAPKELIVI</sequence>
<dbReference type="GO" id="GO:0004177">
    <property type="term" value="F:aminopeptidase activity"/>
    <property type="evidence" value="ECO:0007669"/>
    <property type="project" value="UniProtKB-KW"/>
</dbReference>
<organism evidence="6 7">
    <name type="scientific">Lactococcus fujiensis JCM 16395</name>
    <dbReference type="NCBI Taxonomy" id="1291764"/>
    <lineage>
        <taxon>Bacteria</taxon>
        <taxon>Bacillati</taxon>
        <taxon>Bacillota</taxon>
        <taxon>Bacilli</taxon>
        <taxon>Lactobacillales</taxon>
        <taxon>Streptococcaceae</taxon>
        <taxon>Lactococcus</taxon>
    </lineage>
</organism>
<reference evidence="6 7" key="1">
    <citation type="submission" date="2014-12" db="EMBL/GenBank/DDBJ databases">
        <title>Draft genome sequences of 10 type strains of Lactococcus.</title>
        <authorList>
            <person name="Sun Z."/>
            <person name="Zhong Z."/>
            <person name="Liu W."/>
            <person name="Zhang W."/>
            <person name="Zhang H."/>
        </authorList>
    </citation>
    <scope>NUCLEOTIDE SEQUENCE [LARGE SCALE GENOMIC DNA]</scope>
    <source>
        <strain evidence="6 7">JCM 16395</strain>
    </source>
</reference>
<dbReference type="PANTHER" id="PTHR46112:SF3">
    <property type="entry name" value="AMINOPEPTIDASE YPDF"/>
    <property type="match status" value="1"/>
</dbReference>
<evidence type="ECO:0000256" key="2">
    <source>
        <dbReference type="ARBA" id="ARBA00022801"/>
    </source>
</evidence>
<comment type="similarity">
    <text evidence="3">Belongs to the peptidase M24B family.</text>
</comment>
<evidence type="ECO:0000313" key="7">
    <source>
        <dbReference type="Proteomes" id="UP000218181"/>
    </source>
</evidence>
<dbReference type="InterPro" id="IPR029149">
    <property type="entry name" value="Creatin/AminoP/Spt16_N"/>
</dbReference>
<feature type="domain" description="Peptidase M24" evidence="4">
    <location>
        <begin position="147"/>
        <end position="350"/>
    </location>
</feature>